<evidence type="ECO:0000313" key="2">
    <source>
        <dbReference type="Proteomes" id="UP000007076"/>
    </source>
</evidence>
<name>E4N1G0_KITSK</name>
<protein>
    <recommendedName>
        <fullName evidence="3">Serine protease</fullName>
    </recommendedName>
</protein>
<evidence type="ECO:0000313" key="1">
    <source>
        <dbReference type="EMBL" id="BAJ31994.1"/>
    </source>
</evidence>
<dbReference type="Pfam" id="PF13365">
    <property type="entry name" value="Trypsin_2"/>
    <property type="match status" value="1"/>
</dbReference>
<dbReference type="SUPFAM" id="SSF48452">
    <property type="entry name" value="TPR-like"/>
    <property type="match status" value="3"/>
</dbReference>
<organism evidence="1 2">
    <name type="scientific">Kitasatospora setae (strain ATCC 33774 / DSM 43861 / JCM 3304 / KCC A-0304 / NBRC 14216 / KM-6054)</name>
    <name type="common">Streptomyces setae</name>
    <dbReference type="NCBI Taxonomy" id="452652"/>
    <lineage>
        <taxon>Bacteria</taxon>
        <taxon>Bacillati</taxon>
        <taxon>Actinomycetota</taxon>
        <taxon>Actinomycetes</taxon>
        <taxon>Kitasatosporales</taxon>
        <taxon>Streptomycetaceae</taxon>
        <taxon>Kitasatospora</taxon>
    </lineage>
</organism>
<accession>E4N1G0</accession>
<dbReference type="PATRIC" id="fig|452652.3.peg.6245"/>
<dbReference type="Pfam" id="PF13424">
    <property type="entry name" value="TPR_12"/>
    <property type="match status" value="1"/>
</dbReference>
<dbReference type="AlphaFoldDB" id="E4N1G0"/>
<dbReference type="Proteomes" id="UP000007076">
    <property type="component" value="Chromosome"/>
</dbReference>
<dbReference type="EMBL" id="AP010968">
    <property type="protein sequence ID" value="BAJ31994.1"/>
    <property type="molecule type" value="Genomic_DNA"/>
</dbReference>
<dbReference type="PANTHER" id="PTHR46082:SF6">
    <property type="entry name" value="AAA+ ATPASE DOMAIN-CONTAINING PROTEIN-RELATED"/>
    <property type="match status" value="1"/>
</dbReference>
<dbReference type="RefSeq" id="WP_014139290.1">
    <property type="nucleotide sequence ID" value="NC_016109.1"/>
</dbReference>
<sequence length="883" mass="96357">MSEWPASDELILLAKSATVGIGDPPGARAPRLWGSGVLVAPGWVLTCAHLFVSAGGERRGTAEGETVGVQLGGRLLRGRLAYLVEEFRDGRAPDLALVALPEGPERPEAQPVAWLGEREPLLCENAHLYGYQPGGAAGEGFTPVDSSCRVTGQDGRYLQVAAVSRLRKGYSGGPLVDEDRGEVVGLVRARDGDELGLVVPVGAVHELAARHHRPGAPDLGPQPGRELLRRHDVWHVRHQDRPGRTSASWTDVRRRLPRQRGSWTPLDRLAELDWLSRLPAPARPEVVGQLMPNVAARPADDWPVPLLTWRDGYVRLGDSEAHHLRFLLAVVAELSRGPDPAVRETVTGLASWVSVRRREVALAERPELEHARRRPESVLLEFTPLLGYGRQERAYRWSISHGFGEGEWRPARQGGDDPGRGGRLSLPEAVGEVRDQLRDVLLDADGPQPDGREARARVEVAAPMAELLAPAHAWRAGSGRLGTEREVVLRHRPPAGAPGDDPALRAHQWQRLATARRLAPRPVEADTDLLQARNGLGGTLMALAELDEAHELYESVWQQYSAVLGPEDPTTLQARGNYGLALSLLGRYQDALTVHGEVLAVRERLLPRGHHQTLQSGLLYARILRLIGRYPEAQSRQELNARQHRQILGQGNPATLAAEHNLAQCMRRSGDLAGGAQLMRAVVNSSLQLHGPGSPDTILVQADWATFLRQRGDLTAAAELSQAVTDQYHDLVGPAHPYTVGTRGNLALLHQVYGERHTALRIATEAWEGMAAAVGPDHPWTLGCALNLSAARQLAGDDEAALALSRDTLARSTAALGPEHPLTFSGQAALAMDLRLVREADEAARVETEVLARLSRVLGPEHPHTVAVRRRDRPYWDFEPQPI</sequence>
<dbReference type="eggNOG" id="COG0265">
    <property type="taxonomic scope" value="Bacteria"/>
</dbReference>
<dbReference type="HOGENOM" id="CLU_326195_0_0_11"/>
<keyword evidence="2" id="KW-1185">Reference proteome</keyword>
<dbReference type="STRING" id="452652.KSE_62300"/>
<dbReference type="eggNOG" id="COG0457">
    <property type="taxonomic scope" value="Bacteria"/>
</dbReference>
<dbReference type="Gene3D" id="1.25.40.10">
    <property type="entry name" value="Tetratricopeptide repeat domain"/>
    <property type="match status" value="2"/>
</dbReference>
<dbReference type="InterPro" id="IPR011990">
    <property type="entry name" value="TPR-like_helical_dom_sf"/>
</dbReference>
<dbReference type="Pfam" id="PF13374">
    <property type="entry name" value="TPR_10"/>
    <property type="match status" value="2"/>
</dbReference>
<evidence type="ECO:0008006" key="3">
    <source>
        <dbReference type="Google" id="ProtNLM"/>
    </source>
</evidence>
<dbReference type="SUPFAM" id="SSF50494">
    <property type="entry name" value="Trypsin-like serine proteases"/>
    <property type="match status" value="1"/>
</dbReference>
<dbReference type="Gene3D" id="2.40.10.120">
    <property type="match status" value="1"/>
</dbReference>
<dbReference type="InterPro" id="IPR053137">
    <property type="entry name" value="NLR-like"/>
</dbReference>
<dbReference type="InterPro" id="IPR009003">
    <property type="entry name" value="Peptidase_S1_PA"/>
</dbReference>
<dbReference type="KEGG" id="ksk:KSE_62300"/>
<reference evidence="1 2" key="1">
    <citation type="journal article" date="2010" name="DNA Res.">
        <title>Genome sequence of Kitasatospora setae NBRC 14216T: an evolutionary snapshot of the family Streptomycetaceae.</title>
        <authorList>
            <person name="Ichikawa N."/>
            <person name="Oguchi A."/>
            <person name="Ikeda H."/>
            <person name="Ishikawa J."/>
            <person name="Kitani S."/>
            <person name="Watanabe Y."/>
            <person name="Nakamura S."/>
            <person name="Katano Y."/>
            <person name="Kishi E."/>
            <person name="Sasagawa M."/>
            <person name="Ankai A."/>
            <person name="Fukui S."/>
            <person name="Hashimoto Y."/>
            <person name="Kamata S."/>
            <person name="Otoguro M."/>
            <person name="Tanikawa S."/>
            <person name="Nihira T."/>
            <person name="Horinouchi S."/>
            <person name="Ohnishi Y."/>
            <person name="Hayakawa M."/>
            <person name="Kuzuyama T."/>
            <person name="Arisawa A."/>
            <person name="Nomoto F."/>
            <person name="Miura H."/>
            <person name="Takahashi Y."/>
            <person name="Fujita N."/>
        </authorList>
    </citation>
    <scope>NUCLEOTIDE SEQUENCE [LARGE SCALE GENOMIC DNA]</scope>
    <source>
        <strain evidence="2">ATCC 33774 / DSM 43861 / JCM 3304 / KCC A-0304 / NBRC 14216 / KM-6054</strain>
    </source>
</reference>
<gene>
    <name evidence="1" type="ordered locus">KSE_62300</name>
</gene>
<proteinExistence type="predicted"/>
<dbReference type="PANTHER" id="PTHR46082">
    <property type="entry name" value="ATP/GTP-BINDING PROTEIN-RELATED"/>
    <property type="match status" value="1"/>
</dbReference>